<evidence type="ECO:0000256" key="1">
    <source>
        <dbReference type="SAM" id="MobiDB-lite"/>
    </source>
</evidence>
<proteinExistence type="predicted"/>
<protein>
    <submittedName>
        <fullName evidence="2">Uncharacterized protein</fullName>
    </submittedName>
</protein>
<gene>
    <name evidence="2" type="ORF">VNI00_011840</name>
</gene>
<feature type="region of interest" description="Disordered" evidence="1">
    <location>
        <begin position="85"/>
        <end position="143"/>
    </location>
</feature>
<dbReference type="AlphaFoldDB" id="A0AAW0C8P0"/>
<dbReference type="Proteomes" id="UP001383192">
    <property type="component" value="Unassembled WGS sequence"/>
</dbReference>
<evidence type="ECO:0000313" key="3">
    <source>
        <dbReference type="Proteomes" id="UP001383192"/>
    </source>
</evidence>
<organism evidence="2 3">
    <name type="scientific">Paramarasmius palmivorus</name>
    <dbReference type="NCBI Taxonomy" id="297713"/>
    <lineage>
        <taxon>Eukaryota</taxon>
        <taxon>Fungi</taxon>
        <taxon>Dikarya</taxon>
        <taxon>Basidiomycota</taxon>
        <taxon>Agaricomycotina</taxon>
        <taxon>Agaricomycetes</taxon>
        <taxon>Agaricomycetidae</taxon>
        <taxon>Agaricales</taxon>
        <taxon>Marasmiineae</taxon>
        <taxon>Marasmiaceae</taxon>
        <taxon>Paramarasmius</taxon>
    </lineage>
</organism>
<dbReference type="Gene3D" id="3.60.130.30">
    <property type="match status" value="1"/>
</dbReference>
<dbReference type="EMBL" id="JAYKXP010000052">
    <property type="protein sequence ID" value="KAK7035547.1"/>
    <property type="molecule type" value="Genomic_DNA"/>
</dbReference>
<reference evidence="2 3" key="1">
    <citation type="submission" date="2024-01" db="EMBL/GenBank/DDBJ databases">
        <title>A draft genome for a cacao thread blight-causing isolate of Paramarasmius palmivorus.</title>
        <authorList>
            <person name="Baruah I.K."/>
            <person name="Bukari Y."/>
            <person name="Amoako-Attah I."/>
            <person name="Meinhardt L.W."/>
            <person name="Bailey B.A."/>
            <person name="Cohen S.P."/>
        </authorList>
    </citation>
    <scope>NUCLEOTIDE SEQUENCE [LARGE SCALE GENOMIC DNA]</scope>
    <source>
        <strain evidence="2 3">GH-12</strain>
    </source>
</reference>
<feature type="region of interest" description="Disordered" evidence="1">
    <location>
        <begin position="162"/>
        <end position="186"/>
    </location>
</feature>
<evidence type="ECO:0000313" key="2">
    <source>
        <dbReference type="EMBL" id="KAK7035547.1"/>
    </source>
</evidence>
<name>A0AAW0C8P0_9AGAR</name>
<comment type="caution">
    <text evidence="2">The sequence shown here is derived from an EMBL/GenBank/DDBJ whole genome shotgun (WGS) entry which is preliminary data.</text>
</comment>
<feature type="region of interest" description="Disordered" evidence="1">
    <location>
        <begin position="317"/>
        <end position="342"/>
    </location>
</feature>
<sequence length="554" mass="61432">MSEQPDPIVTNARGAMFESGTVSVVFCNRAWCSPLHLVADRVTRSQKVFSPFTLHANILHVPTDFDAEVALAGLERLRLVREKEGRDEFDEEEGVMGQDQQPEAEGCSRDVFQQDEGLPPVNSDNLGCGSNPSHLKRPRDDSRELPEAYKCAKLDPEAHDARVALSAQPRHRKAEKRARQKQRDYEQRRVVREVERAASGVPFKKVAKKKGAKSAAENKVPIALGTEKLRVVDSGWTGVRLGRKCRKTYTLDEAKKAGMTEFLWDGKETHLLVTQKDVCVGILGAAQTDDASFREQLQVATAALDNASKTIHFTAKEKNNDRGTSPACARGVSHGGGQKEPKVLSHSAATEEVLEQLIELPLFNRLSGRANHFLEFYAPRAFAFQRNGLQKLLEHHKQLKLNFVNTAFAACTWNFGPRFVSYPHLDANNSPFTWCAITAMGTFKPDHGGHLILPDLGLIIRFPPGATILIPSALLVHSNTLIGKDETRYSFVQYSSGALFRWVDHGFQTAEAWLAQADKGMVAHRATENAARVANGLRMFSTTQELQAMYASLP</sequence>
<feature type="compositionally biased region" description="Basic residues" evidence="1">
    <location>
        <begin position="169"/>
        <end position="180"/>
    </location>
</feature>
<accession>A0AAW0C8P0</accession>
<feature type="compositionally biased region" description="Polar residues" evidence="1">
    <location>
        <begin position="122"/>
        <end position="133"/>
    </location>
</feature>
<keyword evidence="3" id="KW-1185">Reference proteome</keyword>